<protein>
    <submittedName>
        <fullName evidence="2">Uncharacterized protein</fullName>
    </submittedName>
</protein>
<evidence type="ECO:0000256" key="1">
    <source>
        <dbReference type="SAM" id="SignalP"/>
    </source>
</evidence>
<gene>
    <name evidence="2" type="ORF">C2G38_515521</name>
</gene>
<dbReference type="EMBL" id="QKWP01001812">
    <property type="protein sequence ID" value="RIB06450.1"/>
    <property type="molecule type" value="Genomic_DNA"/>
</dbReference>
<dbReference type="OrthoDB" id="10485580at2759"/>
<feature type="chain" id="PRO_5017275541" evidence="1">
    <location>
        <begin position="20"/>
        <end position="95"/>
    </location>
</feature>
<feature type="signal peptide" evidence="1">
    <location>
        <begin position="1"/>
        <end position="19"/>
    </location>
</feature>
<comment type="caution">
    <text evidence="2">The sequence shown here is derived from an EMBL/GenBank/DDBJ whole genome shotgun (WGS) entry which is preliminary data.</text>
</comment>
<evidence type="ECO:0000313" key="2">
    <source>
        <dbReference type="EMBL" id="RIB06450.1"/>
    </source>
</evidence>
<reference evidence="2 3" key="1">
    <citation type="submission" date="2018-06" db="EMBL/GenBank/DDBJ databases">
        <title>Comparative genomics reveals the genomic features of Rhizophagus irregularis, R. cerebriforme, R. diaphanum and Gigaspora rosea, and their symbiotic lifestyle signature.</title>
        <authorList>
            <person name="Morin E."/>
            <person name="San Clemente H."/>
            <person name="Chen E.C.H."/>
            <person name="De La Providencia I."/>
            <person name="Hainaut M."/>
            <person name="Kuo A."/>
            <person name="Kohler A."/>
            <person name="Murat C."/>
            <person name="Tang N."/>
            <person name="Roy S."/>
            <person name="Loubradou J."/>
            <person name="Henrissat B."/>
            <person name="Grigoriev I.V."/>
            <person name="Corradi N."/>
            <person name="Roux C."/>
            <person name="Martin F.M."/>
        </authorList>
    </citation>
    <scope>NUCLEOTIDE SEQUENCE [LARGE SCALE GENOMIC DNA]</scope>
    <source>
        <strain evidence="2 3">DAOM 194757</strain>
    </source>
</reference>
<name>A0A397U873_9GLOM</name>
<evidence type="ECO:0000313" key="3">
    <source>
        <dbReference type="Proteomes" id="UP000266673"/>
    </source>
</evidence>
<organism evidence="2 3">
    <name type="scientific">Gigaspora rosea</name>
    <dbReference type="NCBI Taxonomy" id="44941"/>
    <lineage>
        <taxon>Eukaryota</taxon>
        <taxon>Fungi</taxon>
        <taxon>Fungi incertae sedis</taxon>
        <taxon>Mucoromycota</taxon>
        <taxon>Glomeromycotina</taxon>
        <taxon>Glomeromycetes</taxon>
        <taxon>Diversisporales</taxon>
        <taxon>Gigasporaceae</taxon>
        <taxon>Gigaspora</taxon>
    </lineage>
</organism>
<dbReference type="AlphaFoldDB" id="A0A397U873"/>
<dbReference type="Proteomes" id="UP000266673">
    <property type="component" value="Unassembled WGS sequence"/>
</dbReference>
<keyword evidence="3" id="KW-1185">Reference proteome</keyword>
<sequence length="95" mass="10921">MINKIIIILVTFLFKGVLSENETIFQTPGVLTISYIKDQPNFPCIMCSYYLIHKGSTEFSMYYVQQMREIGVSLLSRSIACDIQQIMIHPNPLKT</sequence>
<proteinExistence type="predicted"/>
<accession>A0A397U873</accession>
<keyword evidence="1" id="KW-0732">Signal</keyword>